<evidence type="ECO:0000256" key="4">
    <source>
        <dbReference type="ARBA" id="ARBA00023136"/>
    </source>
</evidence>
<evidence type="ECO:0000313" key="7">
    <source>
        <dbReference type="Proteomes" id="UP001272987"/>
    </source>
</evidence>
<dbReference type="CDD" id="cd13964">
    <property type="entry name" value="PT_UbiA_1"/>
    <property type="match status" value="1"/>
</dbReference>
<accession>A0AAP6B933</accession>
<dbReference type="AlphaFoldDB" id="A0AAP6B933"/>
<evidence type="ECO:0000256" key="2">
    <source>
        <dbReference type="ARBA" id="ARBA00022692"/>
    </source>
</evidence>
<sequence>MSLGTPDLRRPDLRSVVQLVRAPAALSIPGDILAGAAAAGRPLDRRTPALIASSVCLYWAGMALNDYADRDIDAKERPDRPIPSGRVTPDTALGIATGLTATGLAVAALAGGRRALAVTLPLTAGIWAYDLWLKGTPGAGASMAFARGMNVLHGAGADGWRAALRPAAVTAAHTATLMALSRKEVEGATAVLPALTLAATGAVCAVAPSAGGTSPRLRDRAAATALSAVYAAMFGPAQLQAVVQPTAARLQQAVGSGIMSIIPLQAALTARSGRPGAALSVLAALPIGRALGRKVATT</sequence>
<dbReference type="RefSeq" id="WP_010359227.1">
    <property type="nucleotide sequence ID" value="NZ_BCMK01000002.1"/>
</dbReference>
<dbReference type="GO" id="GO:0016765">
    <property type="term" value="F:transferase activity, transferring alkyl or aryl (other than methyl) groups"/>
    <property type="evidence" value="ECO:0007669"/>
    <property type="project" value="InterPro"/>
</dbReference>
<dbReference type="Proteomes" id="UP001282288">
    <property type="component" value="Unassembled WGS sequence"/>
</dbReference>
<protein>
    <submittedName>
        <fullName evidence="5">UbiA family prenyltransferase</fullName>
    </submittedName>
</protein>
<dbReference type="EMBL" id="JARAWP010000004">
    <property type="protein sequence ID" value="MDX3017733.1"/>
    <property type="molecule type" value="Genomic_DNA"/>
</dbReference>
<dbReference type="GO" id="GO:0016020">
    <property type="term" value="C:membrane"/>
    <property type="evidence" value="ECO:0007669"/>
    <property type="project" value="UniProtKB-SubCell"/>
</dbReference>
<dbReference type="PANTHER" id="PTHR42723">
    <property type="entry name" value="CHLOROPHYLL SYNTHASE"/>
    <property type="match status" value="1"/>
</dbReference>
<evidence type="ECO:0000256" key="1">
    <source>
        <dbReference type="ARBA" id="ARBA00004141"/>
    </source>
</evidence>
<keyword evidence="3" id="KW-1133">Transmembrane helix</keyword>
<comment type="caution">
    <text evidence="5">The sequence shown here is derived from an EMBL/GenBank/DDBJ whole genome shotgun (WGS) entry which is preliminary data.</text>
</comment>
<keyword evidence="2" id="KW-0812">Transmembrane</keyword>
<keyword evidence="4" id="KW-0472">Membrane</keyword>
<comment type="subcellular location">
    <subcellularLocation>
        <location evidence="1">Membrane</location>
        <topology evidence="1">Multi-pass membrane protein</topology>
    </subcellularLocation>
</comment>
<evidence type="ECO:0000313" key="8">
    <source>
        <dbReference type="Proteomes" id="UP001282288"/>
    </source>
</evidence>
<gene>
    <name evidence="5" type="ORF">PV399_12080</name>
    <name evidence="6" type="ORF">PV666_07545</name>
</gene>
<reference evidence="5 7" key="1">
    <citation type="journal article" date="2023" name="Microb. Genom.">
        <title>Mesoterricola silvestris gen. nov., sp. nov., Mesoterricola sediminis sp. nov., Geothrix oryzae sp. nov., Geothrix edaphica sp. nov., Geothrix rubra sp. nov., and Geothrix limicola sp. nov., six novel members of Acidobacteriota isolated from soils.</title>
        <authorList>
            <person name="Weisberg A.J."/>
            <person name="Pearce E."/>
            <person name="Kramer C.G."/>
            <person name="Chang J.H."/>
            <person name="Clarke C.R."/>
        </authorList>
    </citation>
    <scope>NUCLEOTIDE SEQUENCE</scope>
    <source>
        <strain evidence="6 7">NB05-1H</strain>
        <strain evidence="5">NRRL_B-16521</strain>
    </source>
</reference>
<dbReference type="NCBIfam" id="NF045897">
    <property type="entry name" value="SCO3242_trans"/>
    <property type="match status" value="1"/>
</dbReference>
<name>A0AAP6B933_9ACTN</name>
<dbReference type="Gene3D" id="1.10.357.140">
    <property type="entry name" value="UbiA prenyltransferase"/>
    <property type="match status" value="1"/>
</dbReference>
<dbReference type="Proteomes" id="UP001272987">
    <property type="component" value="Unassembled WGS sequence"/>
</dbReference>
<dbReference type="PANTHER" id="PTHR42723:SF1">
    <property type="entry name" value="CHLOROPHYLL SYNTHASE, CHLOROPLASTIC"/>
    <property type="match status" value="1"/>
</dbReference>
<organism evidence="5 8">
    <name type="scientific">Streptomyces acidiscabies</name>
    <dbReference type="NCBI Taxonomy" id="42234"/>
    <lineage>
        <taxon>Bacteria</taxon>
        <taxon>Bacillati</taxon>
        <taxon>Actinomycetota</taxon>
        <taxon>Actinomycetes</taxon>
        <taxon>Kitasatosporales</taxon>
        <taxon>Streptomycetaceae</taxon>
        <taxon>Streptomyces</taxon>
    </lineage>
</organism>
<proteinExistence type="predicted"/>
<evidence type="ECO:0000313" key="5">
    <source>
        <dbReference type="EMBL" id="MDX2960447.1"/>
    </source>
</evidence>
<dbReference type="InterPro" id="IPR000537">
    <property type="entry name" value="UbiA_prenyltransferase"/>
</dbReference>
<dbReference type="EMBL" id="JARAWC010000007">
    <property type="protein sequence ID" value="MDX2960447.1"/>
    <property type="molecule type" value="Genomic_DNA"/>
</dbReference>
<keyword evidence="7" id="KW-1185">Reference proteome</keyword>
<evidence type="ECO:0000313" key="6">
    <source>
        <dbReference type="EMBL" id="MDX3017733.1"/>
    </source>
</evidence>
<dbReference type="GeneID" id="69811746"/>
<evidence type="ECO:0000256" key="3">
    <source>
        <dbReference type="ARBA" id="ARBA00022989"/>
    </source>
</evidence>
<dbReference type="InterPro" id="IPR044878">
    <property type="entry name" value="UbiA_sf"/>
</dbReference>
<dbReference type="Pfam" id="PF01040">
    <property type="entry name" value="UbiA"/>
    <property type="match status" value="1"/>
</dbReference>
<dbReference type="InterPro" id="IPR050475">
    <property type="entry name" value="Prenyltransferase_related"/>
</dbReference>